<evidence type="ECO:0000259" key="1">
    <source>
        <dbReference type="Pfam" id="PF13472"/>
    </source>
</evidence>
<dbReference type="PANTHER" id="PTHR30383:SF24">
    <property type="entry name" value="THIOESTERASE 1_PROTEASE 1_LYSOPHOSPHOLIPASE L1"/>
    <property type="match status" value="1"/>
</dbReference>
<dbReference type="InterPro" id="IPR013830">
    <property type="entry name" value="SGNH_hydro"/>
</dbReference>
<dbReference type="SUPFAM" id="SSF52266">
    <property type="entry name" value="SGNH hydrolase"/>
    <property type="match status" value="1"/>
</dbReference>
<dbReference type="Gene3D" id="3.40.50.1110">
    <property type="entry name" value="SGNH hydrolase"/>
    <property type="match status" value="1"/>
</dbReference>
<sequence length="212" mass="23035">MLICVFLVSCDSDGNDALPPAASTPAYDGVIVAMGDSLTAGLGVALPRSYPALLEKKLQQTGANYRVINAGISGETSSGARARIDWIINSKPDLVIVETGANDGFRGISVEVLRQNLEAIVEAMLAEDITVVLVGMRMVTNLGSEYQHRFDSVYPEIAGRYPVVFMPFFLDGVAMQAELNQEDAIHPNERGYQIIVDNLFPYVIQALELKNK</sequence>
<dbReference type="Proteomes" id="UP000830055">
    <property type="component" value="Chromosome"/>
</dbReference>
<gene>
    <name evidence="2" type="ORF">DPPLL_33950</name>
</gene>
<dbReference type="CDD" id="cd01822">
    <property type="entry name" value="Lysophospholipase_L1_like"/>
    <property type="match status" value="1"/>
</dbReference>
<feature type="domain" description="SGNH hydrolase-type esterase" evidence="1">
    <location>
        <begin position="33"/>
        <end position="194"/>
    </location>
</feature>
<reference evidence="2 3" key="1">
    <citation type="submission" date="2022-01" db="EMBL/GenBank/DDBJ databases">
        <title>Desulfofustis limnae sp. nov., a novel mesophilic sulfate-reducing bacterium isolated from marsh soil.</title>
        <authorList>
            <person name="Watanabe M."/>
            <person name="Takahashi A."/>
            <person name="Kojima H."/>
            <person name="Fukui M."/>
        </authorList>
    </citation>
    <scope>NUCLEOTIDE SEQUENCE [LARGE SCALE GENOMIC DNA]</scope>
    <source>
        <strain evidence="2 3">PPLL</strain>
    </source>
</reference>
<dbReference type="RefSeq" id="WP_284152356.1">
    <property type="nucleotide sequence ID" value="NZ_AP025516.1"/>
</dbReference>
<accession>A0ABM7WDF8</accession>
<dbReference type="EMBL" id="AP025516">
    <property type="protein sequence ID" value="BDD89030.1"/>
    <property type="molecule type" value="Genomic_DNA"/>
</dbReference>
<name>A0ABM7WDF8_9BACT</name>
<dbReference type="InterPro" id="IPR036514">
    <property type="entry name" value="SGNH_hydro_sf"/>
</dbReference>
<dbReference type="PANTHER" id="PTHR30383">
    <property type="entry name" value="THIOESTERASE 1/PROTEASE 1/LYSOPHOSPHOLIPASE L1"/>
    <property type="match status" value="1"/>
</dbReference>
<organism evidence="2 3">
    <name type="scientific">Desulfofustis limnaeus</name>
    <dbReference type="NCBI Taxonomy" id="2740163"/>
    <lineage>
        <taxon>Bacteria</taxon>
        <taxon>Pseudomonadati</taxon>
        <taxon>Thermodesulfobacteriota</taxon>
        <taxon>Desulfobulbia</taxon>
        <taxon>Desulfobulbales</taxon>
        <taxon>Desulfocapsaceae</taxon>
        <taxon>Desulfofustis</taxon>
    </lineage>
</organism>
<evidence type="ECO:0000313" key="3">
    <source>
        <dbReference type="Proteomes" id="UP000830055"/>
    </source>
</evidence>
<dbReference type="Pfam" id="PF13472">
    <property type="entry name" value="Lipase_GDSL_2"/>
    <property type="match status" value="1"/>
</dbReference>
<dbReference type="InterPro" id="IPR051532">
    <property type="entry name" value="Ester_Hydrolysis_Enzymes"/>
</dbReference>
<protein>
    <submittedName>
        <fullName evidence="2">Arylesterase</fullName>
    </submittedName>
</protein>
<evidence type="ECO:0000313" key="2">
    <source>
        <dbReference type="EMBL" id="BDD89030.1"/>
    </source>
</evidence>
<proteinExistence type="predicted"/>
<keyword evidence="3" id="KW-1185">Reference proteome</keyword>